<keyword evidence="2 5" id="KW-0378">Hydrolase</keyword>
<dbReference type="GO" id="GO:0008768">
    <property type="term" value="F:UDP-sugar diphosphatase activity"/>
    <property type="evidence" value="ECO:0007669"/>
    <property type="project" value="UniProtKB-EC"/>
</dbReference>
<evidence type="ECO:0000259" key="3">
    <source>
        <dbReference type="Pfam" id="PF00149"/>
    </source>
</evidence>
<comment type="caution">
    <text evidence="5">The sequence shown here is derived from an EMBL/GenBank/DDBJ whole genome shotgun (WGS) entry which is preliminary data.</text>
</comment>
<dbReference type="InterPro" id="IPR004843">
    <property type="entry name" value="Calcineurin-like_PHP"/>
</dbReference>
<organism evidence="5 6">
    <name type="scientific">Bibersteinia trehalosi Y31</name>
    <dbReference type="NCBI Taxonomy" id="1261658"/>
    <lineage>
        <taxon>Bacteria</taxon>
        <taxon>Pseudomonadati</taxon>
        <taxon>Pseudomonadota</taxon>
        <taxon>Gammaproteobacteria</taxon>
        <taxon>Pasteurellales</taxon>
        <taxon>Pasteurellaceae</taxon>
        <taxon>Bibersteinia</taxon>
    </lineage>
</organism>
<feature type="domain" description="Calcineurin-like phosphoesterase" evidence="3">
    <location>
        <begin position="30"/>
        <end position="249"/>
    </location>
</feature>
<protein>
    <submittedName>
        <fullName evidence="5">5'-nucleotidase</fullName>
        <ecNumber evidence="5">3.1.3.5</ecNumber>
        <ecNumber evidence="5">3.6.1.45</ecNumber>
    </submittedName>
</protein>
<evidence type="ECO:0000259" key="4">
    <source>
        <dbReference type="Pfam" id="PF02872"/>
    </source>
</evidence>
<dbReference type="EC" id="3.6.1.45" evidence="5"/>
<dbReference type="PANTHER" id="PTHR11575:SF46">
    <property type="entry name" value="PROTEIN USHA"/>
    <property type="match status" value="1"/>
</dbReference>
<dbReference type="Gene3D" id="3.60.21.10">
    <property type="match status" value="1"/>
</dbReference>
<feature type="domain" description="5'-Nucleotidase C-terminal" evidence="4">
    <location>
        <begin position="370"/>
        <end position="509"/>
    </location>
</feature>
<sequence length="549" mass="61182">MKFKKTLLSVAMLAASTAMAYETDKTYQFTVLHLNDTHGHFWKNDKSEYGFAAQKTAIDAVRKEVAEKGGELLFIHAGDYNTGVPESDMQNAKPDIEGLNMLGVDTLVLGNHEFDHPLQVLDMQEKWATFPFISANVVNKKTQKPLVKPYVTFDKGGLKIAVLGLTTEDTAKLGNPDVTENVVFQDPIETARTTLKEINEKEKPDVRIALTHMGYYFDEQHGMNAPGDVSLARRLDHNALDLIVGGHTHDTVCVNDEGTGLKTPYKPGDECKPDYQNGTWIVQAGEWGKYLGRADFEFKNGETKLVKYELIPINLKQKVKLEDGKTEYQLYQDEIAEDQAVFEHLKKYQDEGDKLLGIKVGTVQGGVLEGNRDVIRFHQTNLGRLIAQSQMERVKADVGIMNSGGIRTSIHEGDVTYKDILTVQPFGNIISTVDLTGQELLDYLNVVALKEVDMGAYPQFAGISMVVDRQAKQVSEVKIAGAPLDLNKRYKVSIPDYCAAGGDGYPVMKKHPSYVSTGFVDAEMLKKYFEENSPIDPSKFDPKNDIIFK</sequence>
<dbReference type="GO" id="GO:0000166">
    <property type="term" value="F:nucleotide binding"/>
    <property type="evidence" value="ECO:0007669"/>
    <property type="project" value="UniProtKB-KW"/>
</dbReference>
<dbReference type="PANTHER" id="PTHR11575">
    <property type="entry name" value="5'-NUCLEOTIDASE-RELATED"/>
    <property type="match status" value="1"/>
</dbReference>
<feature type="signal peptide" evidence="2">
    <location>
        <begin position="1"/>
        <end position="20"/>
    </location>
</feature>
<dbReference type="AlphaFoldDB" id="A0A179CY48"/>
<proteinExistence type="inferred from homology"/>
<accession>A0A179CY48</accession>
<dbReference type="InterPro" id="IPR036907">
    <property type="entry name" value="5'-Nucleotdase_C_sf"/>
</dbReference>
<keyword evidence="1 2" id="KW-0732">Signal</keyword>
<dbReference type="GO" id="GO:0030288">
    <property type="term" value="C:outer membrane-bounded periplasmic space"/>
    <property type="evidence" value="ECO:0007669"/>
    <property type="project" value="TreeGrafter"/>
</dbReference>
<dbReference type="InterPro" id="IPR008334">
    <property type="entry name" value="5'-Nucleotdase_C"/>
</dbReference>
<dbReference type="RefSeq" id="WP_064319029.1">
    <property type="nucleotide sequence ID" value="NZ_JACI01000002.1"/>
</dbReference>
<dbReference type="InterPro" id="IPR006179">
    <property type="entry name" value="5_nucleotidase/apyrase"/>
</dbReference>
<dbReference type="NCBIfam" id="NF007109">
    <property type="entry name" value="PRK09558.1"/>
    <property type="match status" value="1"/>
</dbReference>
<dbReference type="InterPro" id="IPR029052">
    <property type="entry name" value="Metallo-depent_PP-like"/>
</dbReference>
<dbReference type="GO" id="GO:0009166">
    <property type="term" value="P:nucleotide catabolic process"/>
    <property type="evidence" value="ECO:0007669"/>
    <property type="project" value="InterPro"/>
</dbReference>
<evidence type="ECO:0000313" key="5">
    <source>
        <dbReference type="EMBL" id="OAQ14829.1"/>
    </source>
</evidence>
<evidence type="ECO:0000313" key="6">
    <source>
        <dbReference type="Proteomes" id="UP000078358"/>
    </source>
</evidence>
<reference evidence="5 6" key="1">
    <citation type="submission" date="2014-01" db="EMBL/GenBank/DDBJ databases">
        <authorList>
            <person name="Zuccon D."/>
        </authorList>
    </citation>
    <scope>NUCLEOTIDE SEQUENCE [LARGE SCALE GENOMIC DNA]</scope>
    <source>
        <strain evidence="5 6">Y31</strain>
    </source>
</reference>
<dbReference type="SUPFAM" id="SSF56300">
    <property type="entry name" value="Metallo-dependent phosphatases"/>
    <property type="match status" value="1"/>
</dbReference>
<keyword evidence="2" id="KW-0547">Nucleotide-binding</keyword>
<name>A0A179CY48_BIBTR</name>
<dbReference type="Proteomes" id="UP000078358">
    <property type="component" value="Unassembled WGS sequence"/>
</dbReference>
<evidence type="ECO:0000256" key="1">
    <source>
        <dbReference type="ARBA" id="ARBA00022729"/>
    </source>
</evidence>
<evidence type="ECO:0000256" key="2">
    <source>
        <dbReference type="RuleBase" id="RU362119"/>
    </source>
</evidence>
<dbReference type="Pfam" id="PF00149">
    <property type="entry name" value="Metallophos"/>
    <property type="match status" value="1"/>
</dbReference>
<feature type="chain" id="PRO_5007950122" evidence="2">
    <location>
        <begin position="21"/>
        <end position="549"/>
    </location>
</feature>
<dbReference type="Gene3D" id="3.90.780.10">
    <property type="entry name" value="5'-Nucleotidase, C-terminal domain"/>
    <property type="match status" value="1"/>
</dbReference>
<dbReference type="GO" id="GO:0008253">
    <property type="term" value="F:5'-nucleotidase activity"/>
    <property type="evidence" value="ECO:0007669"/>
    <property type="project" value="UniProtKB-EC"/>
</dbReference>
<dbReference type="EC" id="3.1.3.5" evidence="5"/>
<dbReference type="Pfam" id="PF02872">
    <property type="entry name" value="5_nucleotid_C"/>
    <property type="match status" value="1"/>
</dbReference>
<dbReference type="PRINTS" id="PR01607">
    <property type="entry name" value="APYRASEFAMLY"/>
</dbReference>
<gene>
    <name evidence="5" type="primary">ushA</name>
    <name evidence="5" type="ORF">F480_10955</name>
</gene>
<comment type="similarity">
    <text evidence="2">Belongs to the 5'-nucleotidase family.</text>
</comment>
<dbReference type="PATRIC" id="fig|1261658.3.peg.2192"/>
<dbReference type="SUPFAM" id="SSF55816">
    <property type="entry name" value="5'-nucleotidase (syn. UDP-sugar hydrolase), C-terminal domain"/>
    <property type="match status" value="1"/>
</dbReference>
<dbReference type="EMBL" id="JACI01000002">
    <property type="protein sequence ID" value="OAQ14829.1"/>
    <property type="molecule type" value="Genomic_DNA"/>
</dbReference>